<organism evidence="1 2">
    <name type="scientific">Colletotrichum karsti</name>
    <dbReference type="NCBI Taxonomy" id="1095194"/>
    <lineage>
        <taxon>Eukaryota</taxon>
        <taxon>Fungi</taxon>
        <taxon>Dikarya</taxon>
        <taxon>Ascomycota</taxon>
        <taxon>Pezizomycotina</taxon>
        <taxon>Sordariomycetes</taxon>
        <taxon>Hypocreomycetidae</taxon>
        <taxon>Glomerellales</taxon>
        <taxon>Glomerellaceae</taxon>
        <taxon>Colletotrichum</taxon>
        <taxon>Colletotrichum boninense species complex</taxon>
    </lineage>
</organism>
<dbReference type="AlphaFoldDB" id="A0A9P6LJ98"/>
<evidence type="ECO:0000313" key="1">
    <source>
        <dbReference type="EMBL" id="KAF9874590.1"/>
    </source>
</evidence>
<proteinExistence type="predicted"/>
<gene>
    <name evidence="1" type="ORF">CkaCkLH20_07727</name>
</gene>
<name>A0A9P6LJ98_9PEZI</name>
<dbReference type="PANTHER" id="PTHR35179">
    <property type="entry name" value="PROTEIN CBG02620"/>
    <property type="match status" value="1"/>
</dbReference>
<dbReference type="PANTHER" id="PTHR35179:SF1">
    <property type="entry name" value="INTEGRAL MEMBRANE PROTEIN"/>
    <property type="match status" value="1"/>
</dbReference>
<dbReference type="EMBL" id="JAATWM020000025">
    <property type="protein sequence ID" value="KAF9874590.1"/>
    <property type="molecule type" value="Genomic_DNA"/>
</dbReference>
<dbReference type="GeneID" id="62163517"/>
<reference evidence="1" key="2">
    <citation type="submission" date="2020-11" db="EMBL/GenBank/DDBJ databases">
        <title>Whole genome sequencing of Colletotrichum sp.</title>
        <authorList>
            <person name="Li H."/>
        </authorList>
    </citation>
    <scope>NUCLEOTIDE SEQUENCE</scope>
    <source>
        <strain evidence="1">CkLH20</strain>
    </source>
</reference>
<dbReference type="OrthoDB" id="420564at2759"/>
<reference evidence="1" key="1">
    <citation type="submission" date="2020-03" db="EMBL/GenBank/DDBJ databases">
        <authorList>
            <person name="He L."/>
        </authorList>
    </citation>
    <scope>NUCLEOTIDE SEQUENCE</scope>
    <source>
        <strain evidence="1">CkLH20</strain>
    </source>
</reference>
<protein>
    <submittedName>
        <fullName evidence="1">Geranylgeranyl pyrophosphate synthetase</fullName>
    </submittedName>
</protein>
<comment type="caution">
    <text evidence="1">The sequence shown here is derived from an EMBL/GenBank/DDBJ whole genome shotgun (WGS) entry which is preliminary data.</text>
</comment>
<dbReference type="RefSeq" id="XP_038744051.1">
    <property type="nucleotide sequence ID" value="XM_038890443.1"/>
</dbReference>
<sequence>MKLDDIDVILTRNTIRSLLSFVKTGIKRSVAMQMHLINNTLIIAADEEKNRRYNDPRKRPNWGHAFEDAFTSYSAELRDSISHHRVIKYKLGSVTVAVCHEADASYSQLPQGPQHPAYQERGSSFGNIKPSAGLRRRYEQLSTDGLTKVRLAGAGTFPSEMAELKASCFFQSIGTHMNQLWFGRTSYIITGKHAEGNFQECGIVNAESEFSIWEERHQEALQKLDSLIMILRERVGSLGGQGVGIINKSRSKTILEIWTAQKKTEPLSVEFIERHWSQIETGRFSVQFGSNMTRQD</sequence>
<evidence type="ECO:0000313" key="2">
    <source>
        <dbReference type="Proteomes" id="UP000781932"/>
    </source>
</evidence>
<dbReference type="Proteomes" id="UP000781932">
    <property type="component" value="Unassembled WGS sequence"/>
</dbReference>
<accession>A0A9P6LJ98</accession>
<keyword evidence="2" id="KW-1185">Reference proteome</keyword>